<evidence type="ECO:0000256" key="2">
    <source>
        <dbReference type="ARBA" id="ARBA00012202"/>
    </source>
</evidence>
<organism evidence="18">
    <name type="scientific">Hydatigena taeniaeformis</name>
    <name type="common">Feline tapeworm</name>
    <name type="synonym">Taenia taeniaeformis</name>
    <dbReference type="NCBI Taxonomy" id="6205"/>
    <lineage>
        <taxon>Eukaryota</taxon>
        <taxon>Metazoa</taxon>
        <taxon>Spiralia</taxon>
        <taxon>Lophotrochozoa</taxon>
        <taxon>Platyhelminthes</taxon>
        <taxon>Cestoda</taxon>
        <taxon>Eucestoda</taxon>
        <taxon>Cyclophyllidea</taxon>
        <taxon>Taeniidae</taxon>
        <taxon>Hydatigera</taxon>
    </lineage>
</organism>
<dbReference type="SUPFAM" id="SSF55073">
    <property type="entry name" value="Nucleotide cyclase"/>
    <property type="match status" value="1"/>
</dbReference>
<dbReference type="InterPro" id="IPR011009">
    <property type="entry name" value="Kinase-like_dom_sf"/>
</dbReference>
<evidence type="ECO:0000313" key="16">
    <source>
        <dbReference type="EMBL" id="VDM18168.1"/>
    </source>
</evidence>
<keyword evidence="3" id="KW-0812">Transmembrane</keyword>
<dbReference type="GO" id="GO:0007168">
    <property type="term" value="P:receptor guanylyl cyclase signaling pathway"/>
    <property type="evidence" value="ECO:0007669"/>
    <property type="project" value="TreeGrafter"/>
</dbReference>
<dbReference type="GO" id="GO:0005886">
    <property type="term" value="C:plasma membrane"/>
    <property type="evidence" value="ECO:0007669"/>
    <property type="project" value="TreeGrafter"/>
</dbReference>
<dbReference type="GO" id="GO:0004383">
    <property type="term" value="F:guanylate cyclase activity"/>
    <property type="evidence" value="ECO:0007669"/>
    <property type="project" value="UniProtKB-EC"/>
</dbReference>
<dbReference type="SUPFAM" id="SSF56112">
    <property type="entry name" value="Protein kinase-like (PK-like)"/>
    <property type="match status" value="1"/>
</dbReference>
<dbReference type="GO" id="GO:0001653">
    <property type="term" value="F:peptide receptor activity"/>
    <property type="evidence" value="ECO:0007669"/>
    <property type="project" value="TreeGrafter"/>
</dbReference>
<dbReference type="Gene3D" id="3.30.70.1230">
    <property type="entry name" value="Nucleotide cyclase"/>
    <property type="match status" value="1"/>
</dbReference>
<evidence type="ECO:0000256" key="13">
    <source>
        <dbReference type="SAM" id="SignalP"/>
    </source>
</evidence>
<dbReference type="FunFam" id="3.30.70.1230:FF:000004">
    <property type="entry name" value="Guanylate cyclase"/>
    <property type="match status" value="1"/>
</dbReference>
<evidence type="ECO:0000256" key="9">
    <source>
        <dbReference type="ARBA" id="ARBA00023170"/>
    </source>
</evidence>
<evidence type="ECO:0000256" key="5">
    <source>
        <dbReference type="ARBA" id="ARBA00022741"/>
    </source>
</evidence>
<keyword evidence="8" id="KW-0472">Membrane</keyword>
<dbReference type="WBParaSite" id="TTAC_0000154901-mRNA-1">
    <property type="protein sequence ID" value="TTAC_0000154901-mRNA-1"/>
    <property type="gene ID" value="TTAC_0000154901"/>
</dbReference>
<feature type="signal peptide" evidence="13">
    <location>
        <begin position="1"/>
        <end position="19"/>
    </location>
</feature>
<keyword evidence="17" id="KW-1185">Reference proteome</keyword>
<keyword evidence="7" id="KW-0342">GTP-binding</keyword>
<dbReference type="Pfam" id="PF00211">
    <property type="entry name" value="Guanylate_cyc"/>
    <property type="match status" value="1"/>
</dbReference>
<gene>
    <name evidence="16" type="ORF">TTAC_LOCUS1536</name>
</gene>
<keyword evidence="12" id="KW-0141">cGMP biosynthesis</keyword>
<dbReference type="OrthoDB" id="60033at2759"/>
<dbReference type="EC" id="4.6.1.2" evidence="2"/>
<dbReference type="GO" id="GO:0004672">
    <property type="term" value="F:protein kinase activity"/>
    <property type="evidence" value="ECO:0007669"/>
    <property type="project" value="InterPro"/>
</dbReference>
<dbReference type="EMBL" id="UYWX01000365">
    <property type="protein sequence ID" value="VDM18168.1"/>
    <property type="molecule type" value="Genomic_DNA"/>
</dbReference>
<evidence type="ECO:0000313" key="17">
    <source>
        <dbReference type="Proteomes" id="UP000274429"/>
    </source>
</evidence>
<feature type="domain" description="Protein kinase" evidence="14">
    <location>
        <begin position="564"/>
        <end position="851"/>
    </location>
</feature>
<evidence type="ECO:0000256" key="7">
    <source>
        <dbReference type="ARBA" id="ARBA00023134"/>
    </source>
</evidence>
<dbReference type="GO" id="GO:0005525">
    <property type="term" value="F:GTP binding"/>
    <property type="evidence" value="ECO:0007669"/>
    <property type="project" value="UniProtKB-KW"/>
</dbReference>
<proteinExistence type="predicted"/>
<keyword evidence="10" id="KW-0325">Glycoprotein</keyword>
<evidence type="ECO:0000256" key="8">
    <source>
        <dbReference type="ARBA" id="ARBA00023136"/>
    </source>
</evidence>
<dbReference type="GO" id="GO:0035556">
    <property type="term" value="P:intracellular signal transduction"/>
    <property type="evidence" value="ECO:0007669"/>
    <property type="project" value="InterPro"/>
</dbReference>
<evidence type="ECO:0000256" key="10">
    <source>
        <dbReference type="ARBA" id="ARBA00023180"/>
    </source>
</evidence>
<dbReference type="PROSITE" id="PS50125">
    <property type="entry name" value="GUANYLATE_CYCLASE_2"/>
    <property type="match status" value="1"/>
</dbReference>
<keyword evidence="11" id="KW-0456">Lyase</keyword>
<evidence type="ECO:0000256" key="6">
    <source>
        <dbReference type="ARBA" id="ARBA00022989"/>
    </source>
</evidence>
<dbReference type="Gene3D" id="1.10.510.10">
    <property type="entry name" value="Transferase(Phosphotransferase) domain 1"/>
    <property type="match status" value="1"/>
</dbReference>
<name>A0A0R3WLB1_HYDTA</name>
<dbReference type="PANTHER" id="PTHR11920">
    <property type="entry name" value="GUANYLYL CYCLASE"/>
    <property type="match status" value="1"/>
</dbReference>
<keyword evidence="9" id="KW-0675">Receptor</keyword>
<dbReference type="GO" id="GO:0004016">
    <property type="term" value="F:adenylate cyclase activity"/>
    <property type="evidence" value="ECO:0007669"/>
    <property type="project" value="TreeGrafter"/>
</dbReference>
<evidence type="ECO:0000256" key="11">
    <source>
        <dbReference type="ARBA" id="ARBA00023239"/>
    </source>
</evidence>
<feature type="chain" id="PRO_5043132864" description="guanylate cyclase" evidence="13">
    <location>
        <begin position="20"/>
        <end position="1109"/>
    </location>
</feature>
<keyword evidence="6" id="KW-1133">Transmembrane helix</keyword>
<evidence type="ECO:0000256" key="3">
    <source>
        <dbReference type="ARBA" id="ARBA00022692"/>
    </source>
</evidence>
<evidence type="ECO:0000259" key="14">
    <source>
        <dbReference type="PROSITE" id="PS50011"/>
    </source>
</evidence>
<evidence type="ECO:0000256" key="1">
    <source>
        <dbReference type="ARBA" id="ARBA00004479"/>
    </source>
</evidence>
<evidence type="ECO:0000256" key="12">
    <source>
        <dbReference type="ARBA" id="ARBA00023293"/>
    </source>
</evidence>
<keyword evidence="4 13" id="KW-0732">Signal</keyword>
<dbReference type="Proteomes" id="UP000274429">
    <property type="component" value="Unassembled WGS sequence"/>
</dbReference>
<sequence>MLPIAFLAILITTDYLAAATEIVSSTQRHLTIYTLTPDLVCSPEMMLYNFTHSVTATVRYANTLLSVKNAVCFLGTSRSRWVPGCSMQEGSRAGIICKLLQNLQQAALNSTGFSAFLGPPLDSDCNSVREWIRLGYQEGSQRVQLYQISYHCRIFDSFAWFVNHFTDSRCDSLGPPISAVSVVVQRKLILQGIIVYLLSMGWKRVALLYDISITNLDIPGTWDSIPLNIRLSRKRQNVPQLLTSVPIKLAANFLSSFQPLEDHIDVALILARPAMAMEFLASIQNLSRVKQGRIALIQVNPKDILTYDALREWRWRLPKIGPTLAAGRSLIILTALPKGTAYDENSIIFKERINLQVASGAALAMRLVQIHLQEGDGHLNSSANLFEPLRTNPLVRVPALPNVTFQYRFGDDNVIQGSFDFLLFALKANVTDAADTKLPITNYNDIFDLVHVIHFPPILPQPRRKMSWPGDGTGPHRTQCLIAPCDIVLNHRGFQFRQIVNRKKRFIPLKLIFLESDFVYDGRGGGLADDGCKGVRVFCRPMQRWNEFGSIFLCPPLYWRCSPPKEHSFMGNWYRLRVESLHAIHLRQLPMSTSRRRVLGEEGVQVRMKRLLLSHVVLRAQLIEHLAGLREIRHENVNAFLGCCVTSEAFNLVFEHCHWGCLQDVIARKSIVFDRQLKLSFMTDLARGMEYLHSTRLKAHGRLKSTNCVVSWRWTLKVTDFGIPEIYHLNGDRPSIGPEEQLWTSPELLRDVEAAPFGTKPGDVYAFAIIMHEVFCQTSPYGPDYFSASEILERVMAQECPPFRPQLPKTGIPSAVTGILQRAWSENPTLRPTFKKLNGEIQQMTRGHKTNIVEHVLKLMENYSSCLEEQVTARVEELSTEQRRKDLLIRRMLPPVVAEALKSGIAVVPEIFDEVSIYISDIVGFTTISAMSTPIQVVDMLNDLYTRFDETIANYDVYKVETIGDAYMVASGLPVRNGRRHASEIATMALDLLSVCGAFTIKHLPEVPLTLRIGLHSGPCVAGVVGFAMPRYCLFGATVNQALKMESSGAAFRIHISATMKDILDQIGGYHFAYRGSIEFEGGVKTTSYWLSGSDNFRKPLPKPPPLPT</sequence>
<dbReference type="InterPro" id="IPR029787">
    <property type="entry name" value="Nucleotide_cyclase"/>
</dbReference>
<dbReference type="PANTHER" id="PTHR11920:SF501">
    <property type="entry name" value="GUANYLATE CYCLASE 32E"/>
    <property type="match status" value="1"/>
</dbReference>
<dbReference type="STRING" id="6205.A0A0R3WLB1"/>
<evidence type="ECO:0000259" key="15">
    <source>
        <dbReference type="PROSITE" id="PS50125"/>
    </source>
</evidence>
<dbReference type="GO" id="GO:0005524">
    <property type="term" value="F:ATP binding"/>
    <property type="evidence" value="ECO:0007669"/>
    <property type="project" value="InterPro"/>
</dbReference>
<keyword evidence="5" id="KW-0547">Nucleotide-binding</keyword>
<reference evidence="18" key="1">
    <citation type="submission" date="2017-02" db="UniProtKB">
        <authorList>
            <consortium name="WormBaseParasite"/>
        </authorList>
    </citation>
    <scope>IDENTIFICATION</scope>
</reference>
<evidence type="ECO:0000256" key="4">
    <source>
        <dbReference type="ARBA" id="ARBA00022729"/>
    </source>
</evidence>
<dbReference type="InterPro" id="IPR000719">
    <property type="entry name" value="Prot_kinase_dom"/>
</dbReference>
<dbReference type="Pfam" id="PF07714">
    <property type="entry name" value="PK_Tyr_Ser-Thr"/>
    <property type="match status" value="1"/>
</dbReference>
<dbReference type="InterPro" id="IPR001245">
    <property type="entry name" value="Ser-Thr/Tyr_kinase_cat_dom"/>
</dbReference>
<protein>
    <recommendedName>
        <fullName evidence="2">guanylate cyclase</fullName>
        <ecNumber evidence="2">4.6.1.2</ecNumber>
    </recommendedName>
</protein>
<dbReference type="CDD" id="cd07302">
    <property type="entry name" value="CHD"/>
    <property type="match status" value="1"/>
</dbReference>
<dbReference type="AlphaFoldDB" id="A0A0R3WLB1"/>
<reference evidence="16 17" key="2">
    <citation type="submission" date="2018-11" db="EMBL/GenBank/DDBJ databases">
        <authorList>
            <consortium name="Pathogen Informatics"/>
        </authorList>
    </citation>
    <scope>NUCLEOTIDE SEQUENCE [LARGE SCALE GENOMIC DNA]</scope>
</reference>
<dbReference type="InterPro" id="IPR001054">
    <property type="entry name" value="A/G_cyclase"/>
</dbReference>
<dbReference type="SMART" id="SM00044">
    <property type="entry name" value="CYCc"/>
    <property type="match status" value="1"/>
</dbReference>
<feature type="domain" description="Guanylate cyclase" evidence="15">
    <location>
        <begin position="916"/>
        <end position="1046"/>
    </location>
</feature>
<dbReference type="PROSITE" id="PS50011">
    <property type="entry name" value="PROTEIN_KINASE_DOM"/>
    <property type="match status" value="1"/>
</dbReference>
<accession>A0A0R3WLB1</accession>
<comment type="subcellular location">
    <subcellularLocation>
        <location evidence="1">Membrane</location>
        <topology evidence="1">Single-pass type I membrane protein</topology>
    </subcellularLocation>
</comment>
<evidence type="ECO:0000313" key="18">
    <source>
        <dbReference type="WBParaSite" id="TTAC_0000154901-mRNA-1"/>
    </source>
</evidence>
<dbReference type="InterPro" id="IPR050401">
    <property type="entry name" value="Cyclic_nucleotide_synthase"/>
</dbReference>